<dbReference type="AlphaFoldDB" id="A0A1C7MS89"/>
<dbReference type="EMBL" id="LUGG01000001">
    <property type="protein sequence ID" value="OBZ79750.1"/>
    <property type="molecule type" value="Genomic_DNA"/>
</dbReference>
<evidence type="ECO:0000313" key="2">
    <source>
        <dbReference type="Proteomes" id="UP000092993"/>
    </source>
</evidence>
<reference evidence="1 2" key="1">
    <citation type="submission" date="2016-03" db="EMBL/GenBank/DDBJ databases">
        <title>Whole genome sequencing of Grifola frondosa 9006-11.</title>
        <authorList>
            <person name="Min B."/>
            <person name="Park H."/>
            <person name="Kim J.-G."/>
            <person name="Cho H."/>
            <person name="Oh Y.-L."/>
            <person name="Kong W.-S."/>
            <person name="Choi I.-G."/>
        </authorList>
    </citation>
    <scope>NUCLEOTIDE SEQUENCE [LARGE SCALE GENOMIC DNA]</scope>
    <source>
        <strain evidence="1 2">9006-11</strain>
    </source>
</reference>
<organism evidence="1 2">
    <name type="scientific">Grifola frondosa</name>
    <name type="common">Maitake</name>
    <name type="synonym">Polyporus frondosus</name>
    <dbReference type="NCBI Taxonomy" id="5627"/>
    <lineage>
        <taxon>Eukaryota</taxon>
        <taxon>Fungi</taxon>
        <taxon>Dikarya</taxon>
        <taxon>Basidiomycota</taxon>
        <taxon>Agaricomycotina</taxon>
        <taxon>Agaricomycetes</taxon>
        <taxon>Polyporales</taxon>
        <taxon>Grifolaceae</taxon>
        <taxon>Grifola</taxon>
    </lineage>
</organism>
<keyword evidence="2" id="KW-1185">Reference proteome</keyword>
<dbReference type="Proteomes" id="UP000092993">
    <property type="component" value="Unassembled WGS sequence"/>
</dbReference>
<comment type="caution">
    <text evidence="1">The sequence shown here is derived from an EMBL/GenBank/DDBJ whole genome shotgun (WGS) entry which is preliminary data.</text>
</comment>
<proteinExistence type="predicted"/>
<protein>
    <submittedName>
        <fullName evidence="1">Uncharacterized protein</fullName>
    </submittedName>
</protein>
<accession>A0A1C7MS89</accession>
<name>A0A1C7MS89_GRIFR</name>
<gene>
    <name evidence="1" type="ORF">A0H81_00690</name>
</gene>
<sequence>MVACQASFCHMIFGTPLRAQEQTWPGNSGTGPVDQYISPPYYKTRLSMSRRARTLAIAHAASFASRLAV</sequence>
<evidence type="ECO:0000313" key="1">
    <source>
        <dbReference type="EMBL" id="OBZ79750.1"/>
    </source>
</evidence>